<protein>
    <recommendedName>
        <fullName evidence="10">ABC transporter domain-containing protein</fullName>
    </recommendedName>
</protein>
<dbReference type="Pfam" id="PF01061">
    <property type="entry name" value="ABC2_membrane"/>
    <property type="match status" value="2"/>
</dbReference>
<dbReference type="EMBL" id="JAUIZM010000007">
    <property type="protein sequence ID" value="KAK1374086.1"/>
    <property type="molecule type" value="Genomic_DNA"/>
</dbReference>
<dbReference type="InterPro" id="IPR003439">
    <property type="entry name" value="ABC_transporter-like_ATP-bd"/>
</dbReference>
<evidence type="ECO:0000313" key="11">
    <source>
        <dbReference type="EMBL" id="KAK1374086.1"/>
    </source>
</evidence>
<feature type="domain" description="ABC transporter" evidence="10">
    <location>
        <begin position="563"/>
        <end position="846"/>
    </location>
</feature>
<gene>
    <name evidence="11" type="ORF">POM88_030279</name>
</gene>
<dbReference type="GO" id="GO:0016887">
    <property type="term" value="F:ATP hydrolysis activity"/>
    <property type="evidence" value="ECO:0007669"/>
    <property type="project" value="InterPro"/>
</dbReference>
<feature type="transmembrane region" description="Helical" evidence="9">
    <location>
        <begin position="1086"/>
        <end position="1104"/>
    </location>
</feature>
<evidence type="ECO:0000256" key="1">
    <source>
        <dbReference type="ARBA" id="ARBA00004141"/>
    </source>
</evidence>
<comment type="caution">
    <text evidence="11">The sequence shown here is derived from an EMBL/GenBank/DDBJ whole genome shotgun (WGS) entry which is preliminary data.</text>
</comment>
<dbReference type="PANTHER" id="PTHR19241">
    <property type="entry name" value="ATP-BINDING CASSETTE TRANSPORTER"/>
    <property type="match status" value="1"/>
</dbReference>
<dbReference type="InterPro" id="IPR043926">
    <property type="entry name" value="ABCG_dom"/>
</dbReference>
<dbReference type="InterPro" id="IPR013525">
    <property type="entry name" value="ABC2_TM"/>
</dbReference>
<evidence type="ECO:0000259" key="10">
    <source>
        <dbReference type="PROSITE" id="PS50893"/>
    </source>
</evidence>
<dbReference type="GO" id="GO:0005886">
    <property type="term" value="C:plasma membrane"/>
    <property type="evidence" value="ECO:0007669"/>
    <property type="project" value="UniProtKB-ARBA"/>
</dbReference>
<feature type="transmembrane region" description="Helical" evidence="9">
    <location>
        <begin position="463"/>
        <end position="484"/>
    </location>
</feature>
<dbReference type="SMART" id="SM00382">
    <property type="entry name" value="AAA"/>
    <property type="match status" value="1"/>
</dbReference>
<dbReference type="Pfam" id="PF08370">
    <property type="entry name" value="PDR_assoc"/>
    <property type="match status" value="1"/>
</dbReference>
<reference evidence="11" key="1">
    <citation type="submission" date="2023-02" db="EMBL/GenBank/DDBJ databases">
        <title>Genome of toxic invasive species Heracleum sosnowskyi carries increased number of genes despite the absence of recent whole-genome duplications.</title>
        <authorList>
            <person name="Schelkunov M."/>
            <person name="Shtratnikova V."/>
            <person name="Makarenko M."/>
            <person name="Klepikova A."/>
            <person name="Omelchenko D."/>
            <person name="Novikova G."/>
            <person name="Obukhova E."/>
            <person name="Bogdanov V."/>
            <person name="Penin A."/>
            <person name="Logacheva M."/>
        </authorList>
    </citation>
    <scope>NUCLEOTIDE SEQUENCE</scope>
    <source>
        <strain evidence="11">Hsosn_3</strain>
        <tissue evidence="11">Leaf</tissue>
    </source>
</reference>
<evidence type="ECO:0000256" key="7">
    <source>
        <dbReference type="ARBA" id="ARBA00022989"/>
    </source>
</evidence>
<dbReference type="InterPro" id="IPR003593">
    <property type="entry name" value="AAA+_ATPase"/>
</dbReference>
<keyword evidence="5" id="KW-0547">Nucleotide-binding</keyword>
<name>A0AAD8MHY4_9APIA</name>
<sequence length="1169" mass="132694">MASLDDSNEKESLRTELSDISRSLRSTFGHLSSSFHSNITISSLDDNGEDQQSQQWAEFSKFSTFKHSRSSSFDEDNINTPDAKRMQVVDVTKLDALERHMLIEKLIKHAEHDNLQLLQKIKKRIDKIGVRLPTVEVKYTNMHVEAECEVVHGKPLPTLWNSLQSMISDIAKLPGLKPKAAKINIIADISGIIKPGRITLLLGPPGCGKTSFLKALSGNLDKSLKMTGNISYNGYNLKDIVPQKTSAYGIGSRAEIMDEICRKEKEAGVFPDPDIDIFMKAISVEGPKETLQTNYILKILGLDTCADVFVGNAMKRGISGGEKKRLTTGEMIIGPTKALCPERKGVADFLQEVMSRKDQAQYWYRTEHAYTYVSVGTFSEKFKESPFGKNLEEEISEAFLKSKIHDDSISFDMYSISKWNLFKACMSREFLLMRRNSFIYIFKSVQLIIIASITMTVPEPGRFFRHLLLLFAVHWTSVSMFRFVASLCRNIVVSTTAGSLTVLLVFLFGGFIIPKSSMPVWLKWAFWFSPLAYGEIGLTVNEFLAPRWQKSGSTNTTIGLQTLENRGLDFTENFYWISVGALFGFTLFFNIGFVLALSFLKPPGSRAIFSSEKLSPVQRNEEFTGNHAEEKSSNRERMVLPFEPISIAFKDVQYYVDTPLEMRERGFSEKKLQLLHDITGALRPGVLTALMGVTIEESVTFSAWLRLHPHIDAKTKNDFVKDVLETVELDGIKDALVGIPGVSGLSTEQRKRLTIAVELVSNPSIIFMDEPTTGLDARAAAIVMRAVKNVVQTGRTIVCTIHQPSIDIFEAFDELILLKLGGHLVYSGSLGQNSSKVIEYFEGISGVPKIKKNYNPATWMLEVTSRSAEVELDLDFAQVYQRSALHEVNKEQVNLLSKPPSGSKDLFFPTRYSQNGWGQFKNCLWKQHLSYWRSPSYNLTRSVYMTFSSFLFGMVFWDQGKKIDNQQSLFNILERNVLYRERFAGMYAPWAYALAQVIIEVPYLFAQSLVYVIITYPMIGYYWSAYKVLWYFYSMFCTLLYFTYMGMMLVSLTPNYPLAAILSASSYTLLNLFSGFIIPQPQIPKWWLWLYYLTPTSWTLNSMLSSQYGDIDMEIEVFGETKTVAAFLRDYFGFHHDRLPLVGVIMILYPIVFASIFAYSIGRLNFQRR</sequence>
<evidence type="ECO:0000256" key="3">
    <source>
        <dbReference type="ARBA" id="ARBA00022448"/>
    </source>
</evidence>
<feature type="transmembrane region" description="Helical" evidence="9">
    <location>
        <begin position="574"/>
        <end position="600"/>
    </location>
</feature>
<dbReference type="GO" id="GO:0005524">
    <property type="term" value="F:ATP binding"/>
    <property type="evidence" value="ECO:0007669"/>
    <property type="project" value="UniProtKB-KW"/>
</dbReference>
<evidence type="ECO:0000256" key="2">
    <source>
        <dbReference type="ARBA" id="ARBA00006012"/>
    </source>
</evidence>
<evidence type="ECO:0000256" key="6">
    <source>
        <dbReference type="ARBA" id="ARBA00022840"/>
    </source>
</evidence>
<dbReference type="Proteomes" id="UP001237642">
    <property type="component" value="Unassembled WGS sequence"/>
</dbReference>
<dbReference type="InterPro" id="IPR027417">
    <property type="entry name" value="P-loop_NTPase"/>
</dbReference>
<proteinExistence type="inferred from homology"/>
<evidence type="ECO:0000256" key="4">
    <source>
        <dbReference type="ARBA" id="ARBA00022692"/>
    </source>
</evidence>
<organism evidence="11 12">
    <name type="scientific">Heracleum sosnowskyi</name>
    <dbReference type="NCBI Taxonomy" id="360622"/>
    <lineage>
        <taxon>Eukaryota</taxon>
        <taxon>Viridiplantae</taxon>
        <taxon>Streptophyta</taxon>
        <taxon>Embryophyta</taxon>
        <taxon>Tracheophyta</taxon>
        <taxon>Spermatophyta</taxon>
        <taxon>Magnoliopsida</taxon>
        <taxon>eudicotyledons</taxon>
        <taxon>Gunneridae</taxon>
        <taxon>Pentapetalae</taxon>
        <taxon>asterids</taxon>
        <taxon>campanulids</taxon>
        <taxon>Apiales</taxon>
        <taxon>Apiaceae</taxon>
        <taxon>Apioideae</taxon>
        <taxon>apioid superclade</taxon>
        <taxon>Tordylieae</taxon>
        <taxon>Tordyliinae</taxon>
        <taxon>Heracleum</taxon>
    </lineage>
</organism>
<dbReference type="AlphaFoldDB" id="A0AAD8MHY4"/>
<feature type="transmembrane region" description="Helical" evidence="9">
    <location>
        <begin position="438"/>
        <end position="457"/>
    </location>
</feature>
<reference evidence="11" key="2">
    <citation type="submission" date="2023-05" db="EMBL/GenBank/DDBJ databases">
        <authorList>
            <person name="Schelkunov M.I."/>
        </authorList>
    </citation>
    <scope>NUCLEOTIDE SEQUENCE</scope>
    <source>
        <strain evidence="11">Hsosn_3</strain>
        <tissue evidence="11">Leaf</tissue>
    </source>
</reference>
<dbReference type="PROSITE" id="PS50893">
    <property type="entry name" value="ABC_TRANSPORTER_2"/>
    <property type="match status" value="1"/>
</dbReference>
<keyword evidence="8 9" id="KW-0472">Membrane</keyword>
<evidence type="ECO:0000313" key="12">
    <source>
        <dbReference type="Proteomes" id="UP001237642"/>
    </source>
</evidence>
<dbReference type="SUPFAM" id="SSF52540">
    <property type="entry name" value="P-loop containing nucleoside triphosphate hydrolases"/>
    <property type="match status" value="2"/>
</dbReference>
<feature type="transmembrane region" description="Helical" evidence="9">
    <location>
        <begin position="1056"/>
        <end position="1079"/>
    </location>
</feature>
<keyword evidence="4 9" id="KW-0812">Transmembrane</keyword>
<keyword evidence="3" id="KW-0813">Transport</keyword>
<comment type="similarity">
    <text evidence="2">Belongs to the ABC transporter superfamily. ABCG family. PDR (TC 3.A.1.205) subfamily.</text>
</comment>
<dbReference type="GO" id="GO:0140359">
    <property type="term" value="F:ABC-type transporter activity"/>
    <property type="evidence" value="ECO:0007669"/>
    <property type="project" value="InterPro"/>
</dbReference>
<dbReference type="FunFam" id="3.40.50.300:FF:002615">
    <property type="entry name" value="ABC transporter"/>
    <property type="match status" value="1"/>
</dbReference>
<evidence type="ECO:0000256" key="5">
    <source>
        <dbReference type="ARBA" id="ARBA00022741"/>
    </source>
</evidence>
<keyword evidence="6" id="KW-0067">ATP-binding</keyword>
<keyword evidence="12" id="KW-1185">Reference proteome</keyword>
<dbReference type="InterPro" id="IPR013581">
    <property type="entry name" value="PDR_assoc"/>
</dbReference>
<feature type="transmembrane region" description="Helical" evidence="9">
    <location>
        <begin position="491"/>
        <end position="513"/>
    </location>
</feature>
<evidence type="ECO:0000256" key="8">
    <source>
        <dbReference type="ARBA" id="ARBA00023136"/>
    </source>
</evidence>
<feature type="transmembrane region" description="Helical" evidence="9">
    <location>
        <begin position="1139"/>
        <end position="1161"/>
    </location>
</feature>
<dbReference type="Pfam" id="PF00005">
    <property type="entry name" value="ABC_tran"/>
    <property type="match status" value="2"/>
</dbReference>
<evidence type="ECO:0000256" key="9">
    <source>
        <dbReference type="SAM" id="Phobius"/>
    </source>
</evidence>
<keyword evidence="7 9" id="KW-1133">Transmembrane helix</keyword>
<feature type="transmembrane region" description="Helical" evidence="9">
    <location>
        <begin position="1028"/>
        <end position="1050"/>
    </location>
</feature>
<feature type="transmembrane region" description="Helical" evidence="9">
    <location>
        <begin position="990"/>
        <end position="1016"/>
    </location>
</feature>
<dbReference type="Gene3D" id="3.40.50.300">
    <property type="entry name" value="P-loop containing nucleotide triphosphate hydrolases"/>
    <property type="match status" value="2"/>
</dbReference>
<comment type="subcellular location">
    <subcellularLocation>
        <location evidence="1">Membrane</location>
        <topology evidence="1">Multi-pass membrane protein</topology>
    </subcellularLocation>
</comment>
<dbReference type="Pfam" id="PF19055">
    <property type="entry name" value="ABC2_membrane_7"/>
    <property type="match status" value="1"/>
</dbReference>
<accession>A0AAD8MHY4</accession>